<feature type="region of interest" description="Disordered" evidence="1">
    <location>
        <begin position="807"/>
        <end position="847"/>
    </location>
</feature>
<feature type="compositionally biased region" description="Acidic residues" evidence="1">
    <location>
        <begin position="57"/>
        <end position="66"/>
    </location>
</feature>
<protein>
    <submittedName>
        <fullName evidence="3">Rab3 GTPase-activating protein non-catalytic subunit</fullName>
    </submittedName>
</protein>
<feature type="compositionally biased region" description="Low complexity" evidence="1">
    <location>
        <begin position="701"/>
        <end position="718"/>
    </location>
</feature>
<dbReference type="AlphaFoldDB" id="A0A9P6QHQ2"/>
<gene>
    <name evidence="3" type="primary">RAB3GAP2</name>
    <name evidence="3" type="ORF">DFQ27_007140</name>
</gene>
<feature type="region of interest" description="Disordered" evidence="1">
    <location>
        <begin position="530"/>
        <end position="610"/>
    </location>
</feature>
<organism evidence="3 4">
    <name type="scientific">Actinomortierella ambigua</name>
    <dbReference type="NCBI Taxonomy" id="1343610"/>
    <lineage>
        <taxon>Eukaryota</taxon>
        <taxon>Fungi</taxon>
        <taxon>Fungi incertae sedis</taxon>
        <taxon>Mucoromycota</taxon>
        <taxon>Mortierellomycotina</taxon>
        <taxon>Mortierellomycetes</taxon>
        <taxon>Mortierellales</taxon>
        <taxon>Mortierellaceae</taxon>
        <taxon>Actinomortierella</taxon>
    </lineage>
</organism>
<comment type="caution">
    <text evidence="3">The sequence shown here is derived from an EMBL/GenBank/DDBJ whole genome shotgun (WGS) entry which is preliminary data.</text>
</comment>
<feature type="compositionally biased region" description="Low complexity" evidence="1">
    <location>
        <begin position="813"/>
        <end position="831"/>
    </location>
</feature>
<dbReference type="PANTHER" id="PTHR12472:SF0">
    <property type="entry name" value="RAB3 GTPASE-ACTIVATING PROTEIN NON-CATALYTIC SUBUNIT"/>
    <property type="match status" value="1"/>
</dbReference>
<evidence type="ECO:0000256" key="1">
    <source>
        <dbReference type="SAM" id="MobiDB-lite"/>
    </source>
</evidence>
<feature type="compositionally biased region" description="Polar residues" evidence="1">
    <location>
        <begin position="208"/>
        <end position="221"/>
    </location>
</feature>
<dbReference type="InterPro" id="IPR026059">
    <property type="entry name" value="Rab3GAP2"/>
</dbReference>
<dbReference type="Pfam" id="PF14655">
    <property type="entry name" value="RAB3GAP2_N"/>
    <property type="match status" value="2"/>
</dbReference>
<feature type="region of interest" description="Disordered" evidence="1">
    <location>
        <begin position="695"/>
        <end position="720"/>
    </location>
</feature>
<dbReference type="PANTHER" id="PTHR12472">
    <property type="entry name" value="RAB3-GAP REGULATORY DOMAIN"/>
    <property type="match status" value="1"/>
</dbReference>
<feature type="domain" description="Rab3-GAP regulatory subunit N-terminal" evidence="2">
    <location>
        <begin position="254"/>
        <end position="540"/>
    </location>
</feature>
<feature type="compositionally biased region" description="Acidic residues" evidence="1">
    <location>
        <begin position="91"/>
        <end position="100"/>
    </location>
</feature>
<sequence length="873" mass="94135">MTMSSSPSSQWELESLGNIPHEVVSILLGSIPVVPDPRLEAQALESAKDQSRLEDRLSEDDDEEGDAMGSSQRLNHLKDVTMSMEIIKDEIIDEEDDSAGEDTTGTRQEPAKRSKTTRRRDRHRGEDEIVLSEDSAESRPWNIPDDDWAWSDEEPVTNKPKESIRRGKHASSARDSSEVESHRRPASAKGRTGLGLSGFPTDERDDSVSSASNRTTPLSSDRSSDRGAPIIKHGATTAEKHAWKATHPHMTVAQDLKVSVCDRGDYIVCASKKMFAILTSKAEAIAASPPSTETKGGRSRWVLIGQGSGLDGPSDSITSVLCLPLYTPKSRQSQVYVVVGYHTGIIRVYNERGALLVVQQLHHTPVVSLKARIGSSKTPGEDEDEVTIVYQGGRVVCIEGESLWVALRMSNNQGSKGQERNIHAAQSPTFTYKKWHLQNQDHMVDVISCGPAPHRPTLSNGFSSAASSAIYSAEATERFVAVGSQPMMVFYASTNTGRPMFSATSISQVASRVTSAVFGLAKSFLSGASPLLRPSSPAQKPSSTLTPSGNGPYNNSHLSPATSTGSATPDYGRKRWSTGGPLSNTATTSANTATTSSGMTSSFDGGVSPTAMAPATEVPAILWLTDPQRCIRHVSLAPLPTRGTVHHRPSRLAAMTDSLGRVLLVDLEECEVVRMWKGLRGARCGWIQEEKLVPVERRSSPRSSPTRQQQQQQQQQSPFEKVGVVADGKGVEADNVTTTDNDDNENDKAVEFRRHLMLYLVIYAPKRGTAEIYPMRHGPREALLHVGLGWKVCTTAVGPIGQPLGLNHHHHQAGSGAALGPASSSSSGLRPASPPDVTTKNTSPMPAGSSGLVQCFLMGPSGEVRLIQRKPQA</sequence>
<feature type="compositionally biased region" description="Acidic residues" evidence="1">
    <location>
        <begin position="144"/>
        <end position="155"/>
    </location>
</feature>
<feature type="compositionally biased region" description="Polar residues" evidence="1">
    <location>
        <begin position="536"/>
        <end position="567"/>
    </location>
</feature>
<accession>A0A9P6QHQ2</accession>
<dbReference type="Proteomes" id="UP000807716">
    <property type="component" value="Unassembled WGS sequence"/>
</dbReference>
<proteinExistence type="predicted"/>
<evidence type="ECO:0000259" key="2">
    <source>
        <dbReference type="Pfam" id="PF14655"/>
    </source>
</evidence>
<dbReference type="OrthoDB" id="360390at2759"/>
<dbReference type="EMBL" id="JAAAJB010000055">
    <property type="protein sequence ID" value="KAG0268289.1"/>
    <property type="molecule type" value="Genomic_DNA"/>
</dbReference>
<feature type="compositionally biased region" description="Basic and acidic residues" evidence="1">
    <location>
        <begin position="46"/>
        <end position="56"/>
    </location>
</feature>
<feature type="region of interest" description="Disordered" evidence="1">
    <location>
        <begin position="42"/>
        <end position="229"/>
    </location>
</feature>
<dbReference type="InterPro" id="IPR032839">
    <property type="entry name" value="RAB3GAP_N"/>
</dbReference>
<evidence type="ECO:0000313" key="3">
    <source>
        <dbReference type="EMBL" id="KAG0268289.1"/>
    </source>
</evidence>
<keyword evidence="4" id="KW-1185">Reference proteome</keyword>
<feature type="domain" description="Rab3-GAP regulatory subunit N-terminal" evidence="2">
    <location>
        <begin position="610"/>
        <end position="791"/>
    </location>
</feature>
<feature type="compositionally biased region" description="Low complexity" evidence="1">
    <location>
        <begin position="583"/>
        <end position="602"/>
    </location>
</feature>
<evidence type="ECO:0000313" key="4">
    <source>
        <dbReference type="Proteomes" id="UP000807716"/>
    </source>
</evidence>
<feature type="compositionally biased region" description="Basic residues" evidence="1">
    <location>
        <begin position="113"/>
        <end position="122"/>
    </location>
</feature>
<reference evidence="3" key="1">
    <citation type="journal article" date="2020" name="Fungal Divers.">
        <title>Resolving the Mortierellaceae phylogeny through synthesis of multi-gene phylogenetics and phylogenomics.</title>
        <authorList>
            <person name="Vandepol N."/>
            <person name="Liber J."/>
            <person name="Desiro A."/>
            <person name="Na H."/>
            <person name="Kennedy M."/>
            <person name="Barry K."/>
            <person name="Grigoriev I.V."/>
            <person name="Miller A.N."/>
            <person name="O'Donnell K."/>
            <person name="Stajich J.E."/>
            <person name="Bonito G."/>
        </authorList>
    </citation>
    <scope>NUCLEOTIDE SEQUENCE</scope>
    <source>
        <strain evidence="3">BC1065</strain>
    </source>
</reference>
<name>A0A9P6QHQ2_9FUNG</name>